<proteinExistence type="predicted"/>
<keyword evidence="2" id="KW-1185">Reference proteome</keyword>
<dbReference type="Gene3D" id="3.30.70.1290">
    <property type="entry name" value="Transposase IS200-like"/>
    <property type="match status" value="1"/>
</dbReference>
<dbReference type="OrthoDB" id="9788881at2"/>
<name>A0A316TM21_9BACT</name>
<dbReference type="InterPro" id="IPR036515">
    <property type="entry name" value="Transposase_17_sf"/>
</dbReference>
<dbReference type="RefSeq" id="WP_109647655.1">
    <property type="nucleotide sequence ID" value="NZ_QGGB01000009.1"/>
</dbReference>
<dbReference type="GO" id="GO:0003677">
    <property type="term" value="F:DNA binding"/>
    <property type="evidence" value="ECO:0007669"/>
    <property type="project" value="InterPro"/>
</dbReference>
<dbReference type="AlphaFoldDB" id="A0A316TM21"/>
<evidence type="ECO:0000313" key="1">
    <source>
        <dbReference type="EMBL" id="PWN05627.1"/>
    </source>
</evidence>
<dbReference type="Proteomes" id="UP000245533">
    <property type="component" value="Unassembled WGS sequence"/>
</dbReference>
<dbReference type="GO" id="GO:0006313">
    <property type="term" value="P:DNA transposition"/>
    <property type="evidence" value="ECO:0007669"/>
    <property type="project" value="InterPro"/>
</dbReference>
<dbReference type="GO" id="GO:0004803">
    <property type="term" value="F:transposase activity"/>
    <property type="evidence" value="ECO:0007669"/>
    <property type="project" value="InterPro"/>
</dbReference>
<protein>
    <submittedName>
        <fullName evidence="1">Uncharacterized protein</fullName>
    </submittedName>
</protein>
<comment type="caution">
    <text evidence="1">The sequence shown here is derived from an EMBL/GenBank/DDBJ whole genome shotgun (WGS) entry which is preliminary data.</text>
</comment>
<evidence type="ECO:0000313" key="2">
    <source>
        <dbReference type="Proteomes" id="UP000245533"/>
    </source>
</evidence>
<gene>
    <name evidence="1" type="ORF">DDZ15_13600</name>
</gene>
<reference evidence="1 2" key="1">
    <citation type="submission" date="2018-05" db="EMBL/GenBank/DDBJ databases">
        <title>Rhodohalobacter halophilus gen. nov., sp. nov., a moderately halophilic member of the family Balneolaceae.</title>
        <authorList>
            <person name="Liu Z.-W."/>
        </authorList>
    </citation>
    <scope>NUCLEOTIDE SEQUENCE [LARGE SCALE GENOMIC DNA]</scope>
    <source>
        <strain evidence="1 2">8A47</strain>
    </source>
</reference>
<organism evidence="1 2">
    <name type="scientific">Rhodohalobacter mucosus</name>
    <dbReference type="NCBI Taxonomy" id="2079485"/>
    <lineage>
        <taxon>Bacteria</taxon>
        <taxon>Pseudomonadati</taxon>
        <taxon>Balneolota</taxon>
        <taxon>Balneolia</taxon>
        <taxon>Balneolales</taxon>
        <taxon>Balneolaceae</taxon>
        <taxon>Rhodohalobacter</taxon>
    </lineage>
</organism>
<sequence>MKRRRRQKDIWYSEMRTAREVPLFVQPVIAEKLISGLKWSCENRGLRIYDYAILPDRLLIIGNTAWGNLSDVLDSFMEFSSKAVMLMLKNGNPNLQSSWMVSLMMDDKPGGKLSGSGIWHKEVLRNHLFRQDGIDSASQRIQNAPVAMGWVVKAEHYRYSSACPANPLEGWIVEAVDPWS</sequence>
<accession>A0A316TM21</accession>
<dbReference type="EMBL" id="QGGB01000009">
    <property type="protein sequence ID" value="PWN05627.1"/>
    <property type="molecule type" value="Genomic_DNA"/>
</dbReference>